<accession>A0A078A4I7</accession>
<evidence type="ECO:0000313" key="2">
    <source>
        <dbReference type="EMBL" id="CDW76408.1"/>
    </source>
</evidence>
<feature type="compositionally biased region" description="Polar residues" evidence="1">
    <location>
        <begin position="121"/>
        <end position="131"/>
    </location>
</feature>
<sequence>MCCMANKRKSRVLPQVDRKSVFINNKMISKTLTTQFMQENEYVQEQESINILRTLRLKQKDTIQLENLSFQTSNKLIIENNQQQASNLSNNKDVIRFEQIEGKNKQKYRIRSNTWTFKNDQVSYESSPHQQTDQEDANFEDNSQSFKSSFRKQYSSHRSHNPIRNGDASFNSSIQSYTDSQNSSIQNESSSLIIQKFELEGAQDLINLGKNQSNIDEQDETSLLSLEIISNLNTDDFSVNDSFEREQRSHKYQSMNTVINRYSNIIANLYQENGKKYSHQTDFLSQKLIDLTLSHFQNMDKQKRNTKRLEDQIKSINIVKHNKTNDEIEHCKMNFGPKINTNQGELMAIKVKQRREDIVQSPIQRKLLVHQNLNY</sequence>
<dbReference type="EMBL" id="CCKQ01005244">
    <property type="protein sequence ID" value="CDW76408.1"/>
    <property type="molecule type" value="Genomic_DNA"/>
</dbReference>
<gene>
    <name evidence="2" type="primary">Contig15429.g761</name>
    <name evidence="2" type="ORF">STYLEM_5408</name>
</gene>
<dbReference type="InParanoid" id="A0A078A4I7"/>
<name>A0A078A4I7_STYLE</name>
<protein>
    <submittedName>
        <fullName evidence="2">Uncharacterized protein</fullName>
    </submittedName>
</protein>
<dbReference type="AlphaFoldDB" id="A0A078A4I7"/>
<feature type="region of interest" description="Disordered" evidence="1">
    <location>
        <begin position="121"/>
        <end position="182"/>
    </location>
</feature>
<evidence type="ECO:0000313" key="3">
    <source>
        <dbReference type="Proteomes" id="UP000039865"/>
    </source>
</evidence>
<evidence type="ECO:0000256" key="1">
    <source>
        <dbReference type="SAM" id="MobiDB-lite"/>
    </source>
</evidence>
<reference evidence="2 3" key="1">
    <citation type="submission" date="2014-06" db="EMBL/GenBank/DDBJ databases">
        <authorList>
            <person name="Swart Estienne"/>
        </authorList>
    </citation>
    <scope>NUCLEOTIDE SEQUENCE [LARGE SCALE GENOMIC DNA]</scope>
    <source>
        <strain evidence="2 3">130c</strain>
    </source>
</reference>
<proteinExistence type="predicted"/>
<keyword evidence="3" id="KW-1185">Reference proteome</keyword>
<feature type="compositionally biased region" description="Polar residues" evidence="1">
    <location>
        <begin position="168"/>
        <end position="179"/>
    </location>
</feature>
<feature type="compositionally biased region" description="Polar residues" evidence="1">
    <location>
        <begin position="140"/>
        <end position="153"/>
    </location>
</feature>
<organism evidence="2 3">
    <name type="scientific">Stylonychia lemnae</name>
    <name type="common">Ciliate</name>
    <dbReference type="NCBI Taxonomy" id="5949"/>
    <lineage>
        <taxon>Eukaryota</taxon>
        <taxon>Sar</taxon>
        <taxon>Alveolata</taxon>
        <taxon>Ciliophora</taxon>
        <taxon>Intramacronucleata</taxon>
        <taxon>Spirotrichea</taxon>
        <taxon>Stichotrichia</taxon>
        <taxon>Sporadotrichida</taxon>
        <taxon>Oxytrichidae</taxon>
        <taxon>Stylonychinae</taxon>
        <taxon>Stylonychia</taxon>
    </lineage>
</organism>
<dbReference type="Proteomes" id="UP000039865">
    <property type="component" value="Unassembled WGS sequence"/>
</dbReference>